<gene>
    <name evidence="2" type="ORF">NAG76_15120</name>
</gene>
<accession>A0A9J6ZBD9</accession>
<proteinExistence type="predicted"/>
<dbReference type="Pfam" id="PF14036">
    <property type="entry name" value="YlaH"/>
    <property type="match status" value="1"/>
</dbReference>
<reference evidence="2" key="1">
    <citation type="submission" date="2022-05" db="EMBL/GenBank/DDBJ databases">
        <title>Novel bacterial taxa in a minimal lignocellulolytic consortium and its capacity to transform plastics disclosed by genome-resolved metagenomics.</title>
        <authorList>
            <person name="Rodriguez C.A.D."/>
            <person name="Diaz-Garcia L."/>
            <person name="Herrera K."/>
            <person name="Tarazona N.A."/>
            <person name="Sproer C."/>
            <person name="Overmann J."/>
            <person name="Jimenez D.J."/>
        </authorList>
    </citation>
    <scope>NUCLEOTIDE SEQUENCE</scope>
    <source>
        <strain evidence="2">MAG5</strain>
    </source>
</reference>
<name>A0A9J6ZBD9_9BACL</name>
<keyword evidence="1" id="KW-0812">Transmembrane</keyword>
<evidence type="ECO:0000313" key="3">
    <source>
        <dbReference type="Proteomes" id="UP001056756"/>
    </source>
</evidence>
<evidence type="ECO:0000256" key="1">
    <source>
        <dbReference type="SAM" id="Phobius"/>
    </source>
</evidence>
<protein>
    <submittedName>
        <fullName evidence="2">YlaH-like family protein</fullName>
    </submittedName>
</protein>
<dbReference type="KEGG" id="plig:NAG76_15120"/>
<organism evidence="2 3">
    <name type="scientific">Candidatus Pristimantibacillus lignocellulolyticus</name>
    <dbReference type="NCBI Taxonomy" id="2994561"/>
    <lineage>
        <taxon>Bacteria</taxon>
        <taxon>Bacillati</taxon>
        <taxon>Bacillota</taxon>
        <taxon>Bacilli</taxon>
        <taxon>Bacillales</taxon>
        <taxon>Paenibacillaceae</taxon>
        <taxon>Candidatus Pristimantibacillus</taxon>
    </lineage>
</organism>
<keyword evidence="1" id="KW-1133">Transmembrane helix</keyword>
<evidence type="ECO:0000313" key="2">
    <source>
        <dbReference type="EMBL" id="URN93161.1"/>
    </source>
</evidence>
<dbReference type="Proteomes" id="UP001056756">
    <property type="component" value="Chromosome"/>
</dbReference>
<sequence>MQAWLSEHMLISYLLILGMTFFIFQKVFRPQQARLPLIREILLYATMIFGSAILLIMQIDKLPIIQCMAIAIVMMLTLRLRQLYDSWKQKSSTDNKVNTETK</sequence>
<dbReference type="InterPro" id="IPR025620">
    <property type="entry name" value="YlaH"/>
</dbReference>
<feature type="transmembrane region" description="Helical" evidence="1">
    <location>
        <begin position="63"/>
        <end position="80"/>
    </location>
</feature>
<dbReference type="AlphaFoldDB" id="A0A9J6ZBD9"/>
<keyword evidence="1" id="KW-0472">Membrane</keyword>
<dbReference type="EMBL" id="CP097899">
    <property type="protein sequence ID" value="URN93161.1"/>
    <property type="molecule type" value="Genomic_DNA"/>
</dbReference>
<feature type="transmembrane region" description="Helical" evidence="1">
    <location>
        <begin position="6"/>
        <end position="25"/>
    </location>
</feature>
<feature type="transmembrane region" description="Helical" evidence="1">
    <location>
        <begin position="37"/>
        <end position="57"/>
    </location>
</feature>